<feature type="transmembrane region" description="Helical" evidence="16">
    <location>
        <begin position="274"/>
        <end position="300"/>
    </location>
</feature>
<reference evidence="17 18" key="1">
    <citation type="journal article" date="2014" name="Int. J. Syst. Evol. Microbiol.">
        <title>Complete genome sequence of Corynebacterium casei LMG S-19264T (=DSM 44701T), isolated from a smear-ripened cheese.</title>
        <authorList>
            <consortium name="US DOE Joint Genome Institute (JGI-PGF)"/>
            <person name="Walter F."/>
            <person name="Albersmeier A."/>
            <person name="Kalinowski J."/>
            <person name="Ruckert C."/>
        </authorList>
    </citation>
    <scope>NUCLEOTIDE SEQUENCE [LARGE SCALE GENOMIC DNA]</scope>
    <source>
        <strain evidence="17 18">KCTC 23968</strain>
    </source>
</reference>
<dbReference type="EC" id="2.4.99.28" evidence="14"/>
<dbReference type="GO" id="GO:0032153">
    <property type="term" value="C:cell division site"/>
    <property type="evidence" value="ECO:0007669"/>
    <property type="project" value="TreeGrafter"/>
</dbReference>
<evidence type="ECO:0000256" key="2">
    <source>
        <dbReference type="ARBA" id="ARBA00022676"/>
    </source>
</evidence>
<keyword evidence="6" id="KW-0573">Peptidoglycan synthesis</keyword>
<feature type="transmembrane region" description="Helical" evidence="16">
    <location>
        <begin position="155"/>
        <end position="173"/>
    </location>
</feature>
<dbReference type="Pfam" id="PF01098">
    <property type="entry name" value="FTSW_RODA_SPOVE"/>
    <property type="match status" value="1"/>
</dbReference>
<evidence type="ECO:0000256" key="10">
    <source>
        <dbReference type="ARBA" id="ARBA00033270"/>
    </source>
</evidence>
<feature type="transmembrane region" description="Helical" evidence="16">
    <location>
        <begin position="92"/>
        <end position="112"/>
    </location>
</feature>
<protein>
    <recommendedName>
        <fullName evidence="12">Probable peptidoglycan glycosyltransferase FtsW</fullName>
        <ecNumber evidence="14">2.4.99.28</ecNumber>
    </recommendedName>
    <alternativeName>
        <fullName evidence="13">Cell division protein FtsW</fullName>
    </alternativeName>
    <alternativeName>
        <fullName evidence="10">Cell wall polymerase</fullName>
    </alternativeName>
    <alternativeName>
        <fullName evidence="9">Peptidoglycan polymerase</fullName>
    </alternativeName>
</protein>
<dbReference type="GO" id="GO:0051301">
    <property type="term" value="P:cell division"/>
    <property type="evidence" value="ECO:0007669"/>
    <property type="project" value="UniProtKB-KW"/>
</dbReference>
<dbReference type="InterPro" id="IPR001182">
    <property type="entry name" value="FtsW/RodA"/>
</dbReference>
<keyword evidence="7 16" id="KW-1133">Transmembrane helix</keyword>
<proteinExistence type="inferred from homology"/>
<evidence type="ECO:0000313" key="17">
    <source>
        <dbReference type="EMBL" id="GGX60936.1"/>
    </source>
</evidence>
<evidence type="ECO:0000256" key="12">
    <source>
        <dbReference type="ARBA" id="ARBA00041185"/>
    </source>
</evidence>
<accession>A0A918KHC7</accession>
<dbReference type="GO" id="GO:0008955">
    <property type="term" value="F:peptidoglycan glycosyltransferase activity"/>
    <property type="evidence" value="ECO:0007669"/>
    <property type="project" value="UniProtKB-EC"/>
</dbReference>
<comment type="caution">
    <text evidence="17">The sequence shown here is derived from an EMBL/GenBank/DDBJ whole genome shotgun (WGS) entry which is preliminary data.</text>
</comment>
<dbReference type="GO" id="GO:0005886">
    <property type="term" value="C:plasma membrane"/>
    <property type="evidence" value="ECO:0007669"/>
    <property type="project" value="TreeGrafter"/>
</dbReference>
<feature type="transmembrane region" description="Helical" evidence="16">
    <location>
        <begin position="132"/>
        <end position="148"/>
    </location>
</feature>
<keyword evidence="4 16" id="KW-0812">Transmembrane</keyword>
<sequence>MIGTLPNLIASRSRRNLVGEWWRSVDQVTLSILICLLGAGLILSMASSPAAAARLDYDNAFFFLYKHMIFVGLGIFGMFIVSLFDAVNARRLAVLTLIGSIIVMFALPFIGYEVKGATRWVRIGPLGLQPSEFAKPAFIVFAAWMFSIRHRDQNVPAVAIVFGVYITLLALLISQPDFGQSFLLTLGFAAVFFFAGLSLGWLLIMLGISVVGAIAAYITLPHVRARVSAFTSPNTADSYQTDKALEAISSGGFFGRGPGEGRVKYSLPDGNTDFIFAVTVEEFGFLISAILVILLAAFVVQTFRNALRLNDYFCQLAAAGLATMVGMQTIINLFVNLNMAPSKGMTLPFISNGGSSMLALCFTAGLILSFTRRRPGAYEYGR</sequence>
<dbReference type="GO" id="GO:0009252">
    <property type="term" value="P:peptidoglycan biosynthetic process"/>
    <property type="evidence" value="ECO:0007669"/>
    <property type="project" value="UniProtKB-KW"/>
</dbReference>
<feature type="transmembrane region" description="Helical" evidence="16">
    <location>
        <begin position="202"/>
        <end position="220"/>
    </location>
</feature>
<organism evidence="17 18">
    <name type="scientific">Litorimonas cladophorae</name>
    <dbReference type="NCBI Taxonomy" id="1220491"/>
    <lineage>
        <taxon>Bacteria</taxon>
        <taxon>Pseudomonadati</taxon>
        <taxon>Pseudomonadota</taxon>
        <taxon>Alphaproteobacteria</taxon>
        <taxon>Maricaulales</taxon>
        <taxon>Robiginitomaculaceae</taxon>
    </lineage>
</organism>
<evidence type="ECO:0000256" key="1">
    <source>
        <dbReference type="ARBA" id="ARBA00004141"/>
    </source>
</evidence>
<evidence type="ECO:0000256" key="13">
    <source>
        <dbReference type="ARBA" id="ARBA00041418"/>
    </source>
</evidence>
<keyword evidence="2" id="KW-0328">Glycosyltransferase</keyword>
<evidence type="ECO:0000256" key="5">
    <source>
        <dbReference type="ARBA" id="ARBA00022960"/>
    </source>
</evidence>
<feature type="transmembrane region" description="Helical" evidence="16">
    <location>
        <begin position="312"/>
        <end position="335"/>
    </location>
</feature>
<evidence type="ECO:0000256" key="9">
    <source>
        <dbReference type="ARBA" id="ARBA00032370"/>
    </source>
</evidence>
<gene>
    <name evidence="17" type="ORF">GCM10011309_08460</name>
</gene>
<evidence type="ECO:0000256" key="11">
    <source>
        <dbReference type="ARBA" id="ARBA00038053"/>
    </source>
</evidence>
<dbReference type="GO" id="GO:0015648">
    <property type="term" value="F:lipid-linked peptidoglycan transporter activity"/>
    <property type="evidence" value="ECO:0007669"/>
    <property type="project" value="TreeGrafter"/>
</dbReference>
<keyword evidence="5" id="KW-0133">Cell shape</keyword>
<name>A0A918KHC7_9PROT</name>
<evidence type="ECO:0000256" key="16">
    <source>
        <dbReference type="SAM" id="Phobius"/>
    </source>
</evidence>
<evidence type="ECO:0000256" key="7">
    <source>
        <dbReference type="ARBA" id="ARBA00022989"/>
    </source>
</evidence>
<keyword evidence="17" id="KW-0132">Cell division</keyword>
<evidence type="ECO:0000256" key="15">
    <source>
        <dbReference type="ARBA" id="ARBA00049902"/>
    </source>
</evidence>
<dbReference type="RefSeq" id="WP_189581719.1">
    <property type="nucleotide sequence ID" value="NZ_BMYV01000001.1"/>
</dbReference>
<comment type="similarity">
    <text evidence="11">Belongs to the SEDS family. FtsW subfamily.</text>
</comment>
<dbReference type="GO" id="GO:0008360">
    <property type="term" value="P:regulation of cell shape"/>
    <property type="evidence" value="ECO:0007669"/>
    <property type="project" value="UniProtKB-KW"/>
</dbReference>
<dbReference type="PANTHER" id="PTHR30474">
    <property type="entry name" value="CELL CYCLE PROTEIN"/>
    <property type="match status" value="1"/>
</dbReference>
<dbReference type="PANTHER" id="PTHR30474:SF2">
    <property type="entry name" value="PEPTIDOGLYCAN GLYCOSYLTRANSFERASE FTSW-RELATED"/>
    <property type="match status" value="1"/>
</dbReference>
<feature type="transmembrane region" description="Helical" evidence="16">
    <location>
        <begin position="179"/>
        <end position="197"/>
    </location>
</feature>
<keyword evidence="17" id="KW-0131">Cell cycle</keyword>
<keyword evidence="8 16" id="KW-0472">Membrane</keyword>
<evidence type="ECO:0000313" key="18">
    <source>
        <dbReference type="Proteomes" id="UP000600865"/>
    </source>
</evidence>
<evidence type="ECO:0000256" key="8">
    <source>
        <dbReference type="ARBA" id="ARBA00023136"/>
    </source>
</evidence>
<feature type="transmembrane region" description="Helical" evidence="16">
    <location>
        <begin position="347"/>
        <end position="368"/>
    </location>
</feature>
<evidence type="ECO:0000256" key="6">
    <source>
        <dbReference type="ARBA" id="ARBA00022984"/>
    </source>
</evidence>
<comment type="catalytic activity">
    <reaction evidence="15">
        <text>[GlcNAc-(1-&gt;4)-Mur2Ac(oyl-L-Ala-gamma-D-Glu-L-Lys-D-Ala-D-Ala)](n)-di-trans,octa-cis-undecaprenyl diphosphate + beta-D-GlcNAc-(1-&gt;4)-Mur2Ac(oyl-L-Ala-gamma-D-Glu-L-Lys-D-Ala-D-Ala)-di-trans,octa-cis-undecaprenyl diphosphate = [GlcNAc-(1-&gt;4)-Mur2Ac(oyl-L-Ala-gamma-D-Glu-L-Lys-D-Ala-D-Ala)](n+1)-di-trans,octa-cis-undecaprenyl diphosphate + di-trans,octa-cis-undecaprenyl diphosphate + H(+)</text>
        <dbReference type="Rhea" id="RHEA:23708"/>
        <dbReference type="Rhea" id="RHEA-COMP:9602"/>
        <dbReference type="Rhea" id="RHEA-COMP:9603"/>
        <dbReference type="ChEBI" id="CHEBI:15378"/>
        <dbReference type="ChEBI" id="CHEBI:58405"/>
        <dbReference type="ChEBI" id="CHEBI:60033"/>
        <dbReference type="ChEBI" id="CHEBI:78435"/>
        <dbReference type="EC" id="2.4.99.28"/>
    </reaction>
</comment>
<dbReference type="Proteomes" id="UP000600865">
    <property type="component" value="Unassembled WGS sequence"/>
</dbReference>
<evidence type="ECO:0000256" key="4">
    <source>
        <dbReference type="ARBA" id="ARBA00022692"/>
    </source>
</evidence>
<evidence type="ECO:0000256" key="3">
    <source>
        <dbReference type="ARBA" id="ARBA00022679"/>
    </source>
</evidence>
<keyword evidence="18" id="KW-1185">Reference proteome</keyword>
<dbReference type="EMBL" id="BMYV01000001">
    <property type="protein sequence ID" value="GGX60936.1"/>
    <property type="molecule type" value="Genomic_DNA"/>
</dbReference>
<dbReference type="AlphaFoldDB" id="A0A918KHC7"/>
<comment type="subcellular location">
    <subcellularLocation>
        <location evidence="1">Membrane</location>
        <topology evidence="1">Multi-pass membrane protein</topology>
    </subcellularLocation>
</comment>
<keyword evidence="3" id="KW-0808">Transferase</keyword>
<feature type="transmembrane region" description="Helical" evidence="16">
    <location>
        <begin position="62"/>
        <end position="85"/>
    </location>
</feature>
<evidence type="ECO:0000256" key="14">
    <source>
        <dbReference type="ARBA" id="ARBA00044770"/>
    </source>
</evidence>